<feature type="compositionally biased region" description="Basic and acidic residues" evidence="1">
    <location>
        <begin position="88"/>
        <end position="108"/>
    </location>
</feature>
<keyword evidence="3" id="KW-1185">Reference proteome</keyword>
<feature type="region of interest" description="Disordered" evidence="1">
    <location>
        <begin position="518"/>
        <end position="622"/>
    </location>
</feature>
<gene>
    <name evidence="2" type="ORF">HICCMSTLAB_LOCUS565</name>
</gene>
<name>A0A8J2EBJ1_COTCN</name>
<proteinExistence type="predicted"/>
<dbReference type="Proteomes" id="UP000786811">
    <property type="component" value="Unassembled WGS sequence"/>
</dbReference>
<dbReference type="OrthoDB" id="10506276at2759"/>
<sequence length="622" mass="70139">MYTWCILSINRSARAYVAFVRTIRNFKDLPRKKYCTVLIDKMVSRYLLEDGSDEEATRESPEGSINEEATRESSEGCSTEEATLEFNEDSKSREEKPNLFQHDNKSNEEEIQNSGEVTSSEETHPEHPPQSARISNRRESRSRLENIAGPSNRRDTVDSVTGSSDQEEIKVPNTPESIINGHAHTNGNSDDCKDSVSLFSNQLHSKLEDLKSTSTNENSQDSHAGPSTRNDNQDSSEDLLCDESISSFSQATSNDSLEKSDQESLLEQPLHTKRRNDIINAAEDDNAVQGSWNERASRERDDNRDRPETLQVVEAPLLIKYDSHPATKIESFPNNDDPNLRNFVNFTRHVGKSNNYDIISILVNPEHAPTSKILTFDNIEHYSSSHDNVSDPSDQNDSDFIDNQESNSEMINVAQDDNDSTSEENWDETATTRKRDNDNSDHQRENLKDNESFVPRAQLSLIRKRKIGDNSGLRSEPDKVTGPSGHGDYDNINFQKSSNAMINSPQEDDDVGEENIDERATIRESDTDDNSNRLSTSESSDSPYPLSPRKRRTLDNSRLHFTPGNVPGPSDSSDHDYINFQQSSDEMIDVGQENMDERAIMTKRDTDDSDRPGTSEDLQSDV</sequence>
<feature type="compositionally biased region" description="Basic and acidic residues" evidence="1">
    <location>
        <begin position="295"/>
        <end position="308"/>
    </location>
</feature>
<feature type="compositionally biased region" description="Polar residues" evidence="1">
    <location>
        <begin position="244"/>
        <end position="255"/>
    </location>
</feature>
<feature type="region of interest" description="Disordered" evidence="1">
    <location>
        <begin position="50"/>
        <end position="309"/>
    </location>
</feature>
<feature type="compositionally biased region" description="Polar residues" evidence="1">
    <location>
        <begin position="532"/>
        <end position="542"/>
    </location>
</feature>
<evidence type="ECO:0000313" key="2">
    <source>
        <dbReference type="EMBL" id="CAG5073696.1"/>
    </source>
</evidence>
<evidence type="ECO:0000256" key="1">
    <source>
        <dbReference type="SAM" id="MobiDB-lite"/>
    </source>
</evidence>
<feature type="region of interest" description="Disordered" evidence="1">
    <location>
        <begin position="413"/>
        <end position="494"/>
    </location>
</feature>
<organism evidence="2 3">
    <name type="scientific">Cotesia congregata</name>
    <name type="common">Parasitoid wasp</name>
    <name type="synonym">Apanteles congregatus</name>
    <dbReference type="NCBI Taxonomy" id="51543"/>
    <lineage>
        <taxon>Eukaryota</taxon>
        <taxon>Metazoa</taxon>
        <taxon>Ecdysozoa</taxon>
        <taxon>Arthropoda</taxon>
        <taxon>Hexapoda</taxon>
        <taxon>Insecta</taxon>
        <taxon>Pterygota</taxon>
        <taxon>Neoptera</taxon>
        <taxon>Endopterygota</taxon>
        <taxon>Hymenoptera</taxon>
        <taxon>Apocrita</taxon>
        <taxon>Ichneumonoidea</taxon>
        <taxon>Braconidae</taxon>
        <taxon>Microgastrinae</taxon>
        <taxon>Cotesia</taxon>
    </lineage>
</organism>
<protein>
    <submittedName>
        <fullName evidence="2">Uncharacterized protein</fullName>
    </submittedName>
</protein>
<feature type="compositionally biased region" description="Basic and acidic residues" evidence="1">
    <location>
        <begin position="430"/>
        <end position="451"/>
    </location>
</feature>
<dbReference type="AlphaFoldDB" id="A0A8J2EBJ1"/>
<comment type="caution">
    <text evidence="2">The sequence shown here is derived from an EMBL/GenBank/DDBJ whole genome shotgun (WGS) entry which is preliminary data.</text>
</comment>
<feature type="compositionally biased region" description="Basic and acidic residues" evidence="1">
    <location>
        <begin position="595"/>
        <end position="614"/>
    </location>
</feature>
<reference evidence="2" key="1">
    <citation type="submission" date="2021-04" db="EMBL/GenBank/DDBJ databases">
        <authorList>
            <person name="Chebbi M.A.C M."/>
        </authorList>
    </citation>
    <scope>NUCLEOTIDE SEQUENCE</scope>
</reference>
<dbReference type="EMBL" id="CAJNRD030001114">
    <property type="protein sequence ID" value="CAG5073696.1"/>
    <property type="molecule type" value="Genomic_DNA"/>
</dbReference>
<accession>A0A8J2EBJ1</accession>
<feature type="compositionally biased region" description="Polar residues" evidence="1">
    <location>
        <begin position="212"/>
        <end position="230"/>
    </location>
</feature>
<evidence type="ECO:0000313" key="3">
    <source>
        <dbReference type="Proteomes" id="UP000786811"/>
    </source>
</evidence>
<feature type="compositionally biased region" description="Acidic residues" evidence="1">
    <location>
        <begin position="416"/>
        <end position="427"/>
    </location>
</feature>